<dbReference type="InterPro" id="IPR010982">
    <property type="entry name" value="Lambda_DNA-bd_dom_sf"/>
</dbReference>
<dbReference type="SMART" id="SM00530">
    <property type="entry name" value="HTH_XRE"/>
    <property type="match status" value="1"/>
</dbReference>
<dbReference type="RefSeq" id="WP_344212822.1">
    <property type="nucleotide sequence ID" value="NZ_BAAAOS010000018.1"/>
</dbReference>
<accession>A0ABN2D2T8</accession>
<keyword evidence="3" id="KW-1185">Reference proteome</keyword>
<dbReference type="Proteomes" id="UP001500393">
    <property type="component" value="Unassembled WGS sequence"/>
</dbReference>
<sequence>MAGRSEAGPTVLRILLGAQLRRLRERAGVTRSDAGWAIRASESKISRMELGRVGFKERDVEDLLSLYGVSEAGERARLLELARDANDRGWWHRYSDVTPDWFDAYLGLEAAAELIRTYEIQFVPGLLQIPQYTRAVARLTSGAERSETEIDKVVALRKTRQAVLDRDPPLRLWAVVEESVLWRPIGGTEVLRSQLTSLIEAIRRPNITLQIIPLGSAGHAATGGAFSVLRFPQHDLPDVVYLEHLTSALYLDKNDDIDAYTHVLDNLAVSGPPPQQAEEQLTAILRKLDSGP</sequence>
<dbReference type="SUPFAM" id="SSF47413">
    <property type="entry name" value="lambda repressor-like DNA-binding domains"/>
    <property type="match status" value="1"/>
</dbReference>
<dbReference type="Pfam" id="PF19054">
    <property type="entry name" value="DUF5753"/>
    <property type="match status" value="1"/>
</dbReference>
<dbReference type="EMBL" id="BAAAOS010000018">
    <property type="protein sequence ID" value="GAA1569233.1"/>
    <property type="molecule type" value="Genomic_DNA"/>
</dbReference>
<organism evidence="2 3">
    <name type="scientific">Kribbella sancticallisti</name>
    <dbReference type="NCBI Taxonomy" id="460087"/>
    <lineage>
        <taxon>Bacteria</taxon>
        <taxon>Bacillati</taxon>
        <taxon>Actinomycetota</taxon>
        <taxon>Actinomycetes</taxon>
        <taxon>Propionibacteriales</taxon>
        <taxon>Kribbellaceae</taxon>
        <taxon>Kribbella</taxon>
    </lineage>
</organism>
<name>A0ABN2D2T8_9ACTN</name>
<evidence type="ECO:0000313" key="3">
    <source>
        <dbReference type="Proteomes" id="UP001500393"/>
    </source>
</evidence>
<dbReference type="InterPro" id="IPR001387">
    <property type="entry name" value="Cro/C1-type_HTH"/>
</dbReference>
<comment type="caution">
    <text evidence="2">The sequence shown here is derived from an EMBL/GenBank/DDBJ whole genome shotgun (WGS) entry which is preliminary data.</text>
</comment>
<dbReference type="Gene3D" id="1.10.260.40">
    <property type="entry name" value="lambda repressor-like DNA-binding domains"/>
    <property type="match status" value="1"/>
</dbReference>
<gene>
    <name evidence="2" type="ORF">GCM10009789_23350</name>
</gene>
<proteinExistence type="predicted"/>
<evidence type="ECO:0000313" key="2">
    <source>
        <dbReference type="EMBL" id="GAA1569233.1"/>
    </source>
</evidence>
<dbReference type="InterPro" id="IPR043917">
    <property type="entry name" value="DUF5753"/>
</dbReference>
<feature type="domain" description="HTH cro/C1-type" evidence="1">
    <location>
        <begin position="19"/>
        <end position="74"/>
    </location>
</feature>
<reference evidence="2 3" key="1">
    <citation type="journal article" date="2019" name="Int. J. Syst. Evol. Microbiol.">
        <title>The Global Catalogue of Microorganisms (GCM) 10K type strain sequencing project: providing services to taxonomists for standard genome sequencing and annotation.</title>
        <authorList>
            <consortium name="The Broad Institute Genomics Platform"/>
            <consortium name="The Broad Institute Genome Sequencing Center for Infectious Disease"/>
            <person name="Wu L."/>
            <person name="Ma J."/>
        </authorList>
    </citation>
    <scope>NUCLEOTIDE SEQUENCE [LARGE SCALE GENOMIC DNA]</scope>
    <source>
        <strain evidence="2 3">JCM 14969</strain>
    </source>
</reference>
<protein>
    <submittedName>
        <fullName evidence="2">Helix-turn-helix transcriptional regulator</fullName>
    </submittedName>
</protein>
<dbReference type="Pfam" id="PF13560">
    <property type="entry name" value="HTH_31"/>
    <property type="match status" value="1"/>
</dbReference>
<evidence type="ECO:0000259" key="1">
    <source>
        <dbReference type="SMART" id="SM00530"/>
    </source>
</evidence>
<dbReference type="CDD" id="cd00093">
    <property type="entry name" value="HTH_XRE"/>
    <property type="match status" value="1"/>
</dbReference>